<dbReference type="Pfam" id="PF03732">
    <property type="entry name" value="Retrotrans_gag"/>
    <property type="match status" value="1"/>
</dbReference>
<feature type="domain" description="Retrotransposon gag" evidence="1">
    <location>
        <begin position="131"/>
        <end position="200"/>
    </location>
</feature>
<proteinExistence type="predicted"/>
<sequence>MGSRSSGSSSMATFRQHVDESHHDLVNLLTLQMTTILNPVMLDHKSKFECLARQVERIVRIVDYDEGFMNQPYFVSTFSAVMQATEVSRGMKNPKIVKKFAGEIGESTTEHISRYMVKLEILANGENLKMKFIPSSLTKNAFTCFSNLRPNSIVTWAQLENTFHSQFFRGKLNVTVTDLVALKREDRESIDDFMIRLKNVRI</sequence>
<accession>A0A445BTA4</accession>
<comment type="caution">
    <text evidence="2">The sequence shown here is derived from an EMBL/GenBank/DDBJ whole genome shotgun (WGS) entry which is preliminary data.</text>
</comment>
<dbReference type="PANTHER" id="PTHR33223:SF10">
    <property type="entry name" value="AMINOTRANSFERASE-LIKE PLANT MOBILE DOMAIN-CONTAINING PROTEIN"/>
    <property type="match status" value="1"/>
</dbReference>
<keyword evidence="3" id="KW-1185">Reference proteome</keyword>
<dbReference type="EMBL" id="SDMP01000008">
    <property type="protein sequence ID" value="RYR41935.1"/>
    <property type="molecule type" value="Genomic_DNA"/>
</dbReference>
<evidence type="ECO:0000259" key="1">
    <source>
        <dbReference type="Pfam" id="PF03732"/>
    </source>
</evidence>
<dbReference type="AlphaFoldDB" id="A0A445BTA4"/>
<evidence type="ECO:0000313" key="2">
    <source>
        <dbReference type="EMBL" id="RYR41935.1"/>
    </source>
</evidence>
<organism evidence="2 3">
    <name type="scientific">Arachis hypogaea</name>
    <name type="common">Peanut</name>
    <dbReference type="NCBI Taxonomy" id="3818"/>
    <lineage>
        <taxon>Eukaryota</taxon>
        <taxon>Viridiplantae</taxon>
        <taxon>Streptophyta</taxon>
        <taxon>Embryophyta</taxon>
        <taxon>Tracheophyta</taxon>
        <taxon>Spermatophyta</taxon>
        <taxon>Magnoliopsida</taxon>
        <taxon>eudicotyledons</taxon>
        <taxon>Gunneridae</taxon>
        <taxon>Pentapetalae</taxon>
        <taxon>rosids</taxon>
        <taxon>fabids</taxon>
        <taxon>Fabales</taxon>
        <taxon>Fabaceae</taxon>
        <taxon>Papilionoideae</taxon>
        <taxon>50 kb inversion clade</taxon>
        <taxon>dalbergioids sensu lato</taxon>
        <taxon>Dalbergieae</taxon>
        <taxon>Pterocarpus clade</taxon>
        <taxon>Arachis</taxon>
    </lineage>
</organism>
<reference evidence="2 3" key="1">
    <citation type="submission" date="2019-01" db="EMBL/GenBank/DDBJ databases">
        <title>Sequencing of cultivated peanut Arachis hypogaea provides insights into genome evolution and oil improvement.</title>
        <authorList>
            <person name="Chen X."/>
        </authorList>
    </citation>
    <scope>NUCLEOTIDE SEQUENCE [LARGE SCALE GENOMIC DNA]</scope>
    <source>
        <strain evidence="3">cv. Fuhuasheng</strain>
        <tissue evidence="2">Leaves</tissue>
    </source>
</reference>
<dbReference type="Proteomes" id="UP000289738">
    <property type="component" value="Chromosome A08"/>
</dbReference>
<dbReference type="PANTHER" id="PTHR33223">
    <property type="entry name" value="CCHC-TYPE DOMAIN-CONTAINING PROTEIN"/>
    <property type="match status" value="1"/>
</dbReference>
<gene>
    <name evidence="2" type="ORF">Ahy_A08g038373</name>
</gene>
<evidence type="ECO:0000313" key="3">
    <source>
        <dbReference type="Proteomes" id="UP000289738"/>
    </source>
</evidence>
<dbReference type="InterPro" id="IPR005162">
    <property type="entry name" value="Retrotrans_gag_dom"/>
</dbReference>
<protein>
    <recommendedName>
        <fullName evidence="1">Retrotransposon gag domain-containing protein</fullName>
    </recommendedName>
</protein>
<name>A0A445BTA4_ARAHY</name>